<dbReference type="InterPro" id="IPR036322">
    <property type="entry name" value="WD40_repeat_dom_sf"/>
</dbReference>
<name>W2TGT4_NECAM</name>
<dbReference type="KEGG" id="nai:NECAME_08755"/>
<feature type="non-terminal residue" evidence="4">
    <location>
        <position position="1"/>
    </location>
</feature>
<accession>W2TGT4</accession>
<dbReference type="AlphaFoldDB" id="W2TGT4"/>
<dbReference type="STRING" id="51031.W2TGT4"/>
<dbReference type="InterPro" id="IPR001680">
    <property type="entry name" value="WD40_rpt"/>
</dbReference>
<dbReference type="InterPro" id="IPR019775">
    <property type="entry name" value="WD40_repeat_CS"/>
</dbReference>
<dbReference type="OrthoDB" id="10265743at2759"/>
<protein>
    <submittedName>
        <fullName evidence="4">WD domain, G-beta repeat protein</fullName>
    </submittedName>
</protein>
<dbReference type="Gene3D" id="2.130.10.10">
    <property type="entry name" value="YVTN repeat-like/Quinoprotein amine dehydrogenase"/>
    <property type="match status" value="1"/>
</dbReference>
<dbReference type="SMART" id="SM00320">
    <property type="entry name" value="WD40"/>
    <property type="match status" value="4"/>
</dbReference>
<evidence type="ECO:0000313" key="4">
    <source>
        <dbReference type="EMBL" id="ETN81053.1"/>
    </source>
</evidence>
<keyword evidence="2" id="KW-0677">Repeat</keyword>
<dbReference type="EMBL" id="KI658864">
    <property type="protein sequence ID" value="ETN81053.1"/>
    <property type="molecule type" value="Genomic_DNA"/>
</dbReference>
<keyword evidence="5" id="KW-1185">Reference proteome</keyword>
<gene>
    <name evidence="4" type="ORF">NECAME_08755</name>
</gene>
<proteinExistence type="predicted"/>
<dbReference type="Proteomes" id="UP000053676">
    <property type="component" value="Unassembled WGS sequence"/>
</dbReference>
<dbReference type="PANTHER" id="PTHR16266">
    <property type="entry name" value="WD REPEAT DOMAIN 9"/>
    <property type="match status" value="1"/>
</dbReference>
<dbReference type="GO" id="GO:0006357">
    <property type="term" value="P:regulation of transcription by RNA polymerase II"/>
    <property type="evidence" value="ECO:0007669"/>
    <property type="project" value="TreeGrafter"/>
</dbReference>
<evidence type="ECO:0000313" key="5">
    <source>
        <dbReference type="Proteomes" id="UP000053676"/>
    </source>
</evidence>
<dbReference type="InterPro" id="IPR015943">
    <property type="entry name" value="WD40/YVTN_repeat-like_dom_sf"/>
</dbReference>
<dbReference type="InterPro" id="IPR052060">
    <property type="entry name" value="Bromo_WD_repeat"/>
</dbReference>
<evidence type="ECO:0000256" key="1">
    <source>
        <dbReference type="ARBA" id="ARBA00022574"/>
    </source>
</evidence>
<sequence length="292" mass="32492">DIVVFDEREAPGARIISLCHSPSGQWVVVGDTHFYLRVFRLMREPEGGVVKFTDICAHSFLTLFRGTDAPLRPFLAPEHKLGSRFEPTDVHFSAVASSERPKSKYRVTMLCWSLDDTMVVTAGSDYILRVWSTTGEMLRSLPGHTDDSFVLKAHPAFPNVILSCGHDGVMVVWDIKKGEKLKRFTNTVEHRGHSALFDLDISRDGCTVAAVDSLGHLTVYGVASKPTRPVPKQQFFNTDYSPLLMDDTGWVLDEATGVAPHLLPPPLLTDQDLVPLADEWQNAVPGRDLIRK</sequence>
<dbReference type="Pfam" id="PF00400">
    <property type="entry name" value="WD40"/>
    <property type="match status" value="2"/>
</dbReference>
<feature type="non-terminal residue" evidence="4">
    <location>
        <position position="292"/>
    </location>
</feature>
<reference evidence="5" key="1">
    <citation type="journal article" date="2014" name="Nat. Genet.">
        <title>Genome of the human hookworm Necator americanus.</title>
        <authorList>
            <person name="Tang Y.T."/>
            <person name="Gao X."/>
            <person name="Rosa B.A."/>
            <person name="Abubucker S."/>
            <person name="Hallsworth-Pepin K."/>
            <person name="Martin J."/>
            <person name="Tyagi R."/>
            <person name="Heizer E."/>
            <person name="Zhang X."/>
            <person name="Bhonagiri-Palsikar V."/>
            <person name="Minx P."/>
            <person name="Warren W.C."/>
            <person name="Wang Q."/>
            <person name="Zhan B."/>
            <person name="Hotez P.J."/>
            <person name="Sternberg P.W."/>
            <person name="Dougall A."/>
            <person name="Gaze S.T."/>
            <person name="Mulvenna J."/>
            <person name="Sotillo J."/>
            <person name="Ranganathan S."/>
            <person name="Rabelo E.M."/>
            <person name="Wilson R.K."/>
            <person name="Felgner P.L."/>
            <person name="Bethony J."/>
            <person name="Hawdon J.M."/>
            <person name="Gasser R.B."/>
            <person name="Loukas A."/>
            <person name="Mitreva M."/>
        </authorList>
    </citation>
    <scope>NUCLEOTIDE SEQUENCE [LARGE SCALE GENOMIC DNA]</scope>
</reference>
<dbReference type="PROSITE" id="PS00678">
    <property type="entry name" value="WD_REPEATS_1"/>
    <property type="match status" value="1"/>
</dbReference>
<dbReference type="PROSITE" id="PS50082">
    <property type="entry name" value="WD_REPEATS_2"/>
    <property type="match status" value="1"/>
</dbReference>
<keyword evidence="1 3" id="KW-0853">WD repeat</keyword>
<dbReference type="GO" id="GO:0005634">
    <property type="term" value="C:nucleus"/>
    <property type="evidence" value="ECO:0007669"/>
    <property type="project" value="TreeGrafter"/>
</dbReference>
<evidence type="ECO:0000256" key="3">
    <source>
        <dbReference type="PROSITE-ProRule" id="PRU00221"/>
    </source>
</evidence>
<dbReference type="PANTHER" id="PTHR16266:SF17">
    <property type="entry name" value="BRWD3"/>
    <property type="match status" value="1"/>
</dbReference>
<feature type="repeat" description="WD" evidence="3">
    <location>
        <begin position="141"/>
        <end position="183"/>
    </location>
</feature>
<organism evidence="4 5">
    <name type="scientific">Necator americanus</name>
    <name type="common">Human hookworm</name>
    <dbReference type="NCBI Taxonomy" id="51031"/>
    <lineage>
        <taxon>Eukaryota</taxon>
        <taxon>Metazoa</taxon>
        <taxon>Ecdysozoa</taxon>
        <taxon>Nematoda</taxon>
        <taxon>Chromadorea</taxon>
        <taxon>Rhabditida</taxon>
        <taxon>Rhabditina</taxon>
        <taxon>Rhabditomorpha</taxon>
        <taxon>Strongyloidea</taxon>
        <taxon>Ancylostomatidae</taxon>
        <taxon>Bunostominae</taxon>
        <taxon>Necator</taxon>
    </lineage>
</organism>
<dbReference type="GO" id="GO:0008360">
    <property type="term" value="P:regulation of cell shape"/>
    <property type="evidence" value="ECO:0007669"/>
    <property type="project" value="TreeGrafter"/>
</dbReference>
<evidence type="ECO:0000256" key="2">
    <source>
        <dbReference type="ARBA" id="ARBA00022737"/>
    </source>
</evidence>
<dbReference type="GO" id="GO:0007010">
    <property type="term" value="P:cytoskeleton organization"/>
    <property type="evidence" value="ECO:0007669"/>
    <property type="project" value="TreeGrafter"/>
</dbReference>
<dbReference type="SUPFAM" id="SSF50978">
    <property type="entry name" value="WD40 repeat-like"/>
    <property type="match status" value="1"/>
</dbReference>